<comment type="catalytic activity">
    <reaction evidence="7">
        <text>a quinone + NADH + H(+) = a quinol + NAD(+)</text>
        <dbReference type="Rhea" id="RHEA:46160"/>
        <dbReference type="ChEBI" id="CHEBI:15378"/>
        <dbReference type="ChEBI" id="CHEBI:24646"/>
        <dbReference type="ChEBI" id="CHEBI:57540"/>
        <dbReference type="ChEBI" id="CHEBI:57945"/>
        <dbReference type="ChEBI" id="CHEBI:132124"/>
        <dbReference type="EC" id="1.6.5.9"/>
    </reaction>
</comment>
<dbReference type="Pfam" id="PF07992">
    <property type="entry name" value="Pyr_redox_2"/>
    <property type="match status" value="1"/>
</dbReference>
<keyword evidence="3" id="KW-0285">Flavoprotein</keyword>
<dbReference type="Gene3D" id="3.50.50.100">
    <property type="match status" value="1"/>
</dbReference>
<dbReference type="InterPro" id="IPR036188">
    <property type="entry name" value="FAD/NAD-bd_sf"/>
</dbReference>
<evidence type="ECO:0000256" key="7">
    <source>
        <dbReference type="ARBA" id="ARBA00047599"/>
    </source>
</evidence>
<accession>A0A037ZM75</accession>
<comment type="similarity">
    <text evidence="1">Belongs to the NADH dehydrogenase family.</text>
</comment>
<dbReference type="InterPro" id="IPR023753">
    <property type="entry name" value="FAD/NAD-binding_dom"/>
</dbReference>
<keyword evidence="4" id="KW-0274">FAD</keyword>
<evidence type="ECO:0000313" key="9">
    <source>
        <dbReference type="EMBL" id="KAJ56749.1"/>
    </source>
</evidence>
<feature type="domain" description="FAD/NAD(P)-binding" evidence="8">
    <location>
        <begin position="2"/>
        <end position="270"/>
    </location>
</feature>
<dbReference type="EC" id="1.6.5.9" evidence="2"/>
<evidence type="ECO:0000256" key="6">
    <source>
        <dbReference type="ARBA" id="ARBA00023027"/>
    </source>
</evidence>
<dbReference type="InterPro" id="IPR045024">
    <property type="entry name" value="NDH-2"/>
</dbReference>
<sequence>MAALRLAGKGRKHRFRVALINPRKHFVERLRLHETVRPDTDTQLRSFCLQTLCGKQGISFYPGQVTRIDREALAITVDQGDIGSCTLNYQRLVLATGSSAAAPDLRGANHHCYVMDSNAERGPAALQRAIGNLSAPRINIVGGGTTGIELAAELAQHPGADVHLVTTEKVGKALHPRVGDHVRRTLLRKGVRLHEHTPVKEVFGEQIETDRGTLPHDIVIAASGFSTFNQWPGLDLNRASNGRICTDPFLRAPQDKRIFVVGDAALPDLQKTQGSAPARMSVFFALASGAHAADVILDERAGRVPRRFAYWTYGQAVGLGDEAIGYGTMRFDQAYRPFFVGKTGAAMRRFFISVLYQLIMLQARWPSLPFFLGRPLRGAGRLWQPAAQTLGKEKTEAKLGAD</sequence>
<proteinExistence type="inferred from homology"/>
<evidence type="ECO:0000256" key="3">
    <source>
        <dbReference type="ARBA" id="ARBA00022630"/>
    </source>
</evidence>
<organism evidence="9 10">
    <name type="scientific">Actibacterium mucosum KCTC 23349</name>
    <dbReference type="NCBI Taxonomy" id="1454373"/>
    <lineage>
        <taxon>Bacteria</taxon>
        <taxon>Pseudomonadati</taxon>
        <taxon>Pseudomonadota</taxon>
        <taxon>Alphaproteobacteria</taxon>
        <taxon>Rhodobacterales</taxon>
        <taxon>Roseobacteraceae</taxon>
        <taxon>Actibacterium</taxon>
    </lineage>
</organism>
<name>A0A037ZM75_9RHOB</name>
<evidence type="ECO:0000256" key="5">
    <source>
        <dbReference type="ARBA" id="ARBA00023002"/>
    </source>
</evidence>
<evidence type="ECO:0000256" key="4">
    <source>
        <dbReference type="ARBA" id="ARBA00022827"/>
    </source>
</evidence>
<gene>
    <name evidence="9" type="ORF">ACMU_07370</name>
</gene>
<keyword evidence="6" id="KW-0520">NAD</keyword>
<dbReference type="STRING" id="1454373.ACMU_07370"/>
<dbReference type="AlphaFoldDB" id="A0A037ZM75"/>
<dbReference type="GO" id="GO:0050136">
    <property type="term" value="F:NADH dehydrogenase (quinone) (non-electrogenic) activity"/>
    <property type="evidence" value="ECO:0007669"/>
    <property type="project" value="UniProtKB-EC"/>
</dbReference>
<protein>
    <recommendedName>
        <fullName evidence="2">NADH:ubiquinone reductase (non-electrogenic)</fullName>
        <ecNumber evidence="2">1.6.5.9</ecNumber>
    </recommendedName>
</protein>
<keyword evidence="5" id="KW-0560">Oxidoreductase</keyword>
<dbReference type="PRINTS" id="PR00469">
    <property type="entry name" value="PNDRDTASEII"/>
</dbReference>
<dbReference type="PRINTS" id="PR00368">
    <property type="entry name" value="FADPNR"/>
</dbReference>
<evidence type="ECO:0000256" key="2">
    <source>
        <dbReference type="ARBA" id="ARBA00012637"/>
    </source>
</evidence>
<dbReference type="PANTHER" id="PTHR43706">
    <property type="entry name" value="NADH DEHYDROGENASE"/>
    <property type="match status" value="1"/>
</dbReference>
<dbReference type="PANTHER" id="PTHR43706:SF47">
    <property type="entry name" value="EXTERNAL NADH-UBIQUINONE OXIDOREDUCTASE 1, MITOCHONDRIAL-RELATED"/>
    <property type="match status" value="1"/>
</dbReference>
<comment type="caution">
    <text evidence="9">The sequence shown here is derived from an EMBL/GenBank/DDBJ whole genome shotgun (WGS) entry which is preliminary data.</text>
</comment>
<evidence type="ECO:0000313" key="10">
    <source>
        <dbReference type="Proteomes" id="UP000026249"/>
    </source>
</evidence>
<evidence type="ECO:0000259" key="8">
    <source>
        <dbReference type="Pfam" id="PF07992"/>
    </source>
</evidence>
<dbReference type="SUPFAM" id="SSF51905">
    <property type="entry name" value="FAD/NAD(P)-binding domain"/>
    <property type="match status" value="1"/>
</dbReference>
<dbReference type="Proteomes" id="UP000026249">
    <property type="component" value="Unassembled WGS sequence"/>
</dbReference>
<reference evidence="9 10" key="1">
    <citation type="submission" date="2014-03" db="EMBL/GenBank/DDBJ databases">
        <title>Draft Genome Sequence of Actibacterium mucosum KCTC 23349, a Marine Alphaproteobacterium with Complex Ionic Requirements Isolated from Mediterranean Seawater at Malvarrosa Beach, Valencia, Spain.</title>
        <authorList>
            <person name="Arahal D.R."/>
            <person name="Shao Z."/>
            <person name="Lai Q."/>
            <person name="Pujalte M.J."/>
        </authorList>
    </citation>
    <scope>NUCLEOTIDE SEQUENCE [LARGE SCALE GENOMIC DNA]</scope>
    <source>
        <strain evidence="9 10">KCTC 23349</strain>
    </source>
</reference>
<keyword evidence="10" id="KW-1185">Reference proteome</keyword>
<dbReference type="EMBL" id="JFKE01000002">
    <property type="protein sequence ID" value="KAJ56749.1"/>
    <property type="molecule type" value="Genomic_DNA"/>
</dbReference>
<evidence type="ECO:0000256" key="1">
    <source>
        <dbReference type="ARBA" id="ARBA00005272"/>
    </source>
</evidence>